<evidence type="ECO:0000313" key="2">
    <source>
        <dbReference type="Proteomes" id="UP001610063"/>
    </source>
</evidence>
<comment type="caution">
    <text evidence="1">The sequence shown here is derived from an EMBL/GenBank/DDBJ whole genome shotgun (WGS) entry which is preliminary data.</text>
</comment>
<name>A0ABW7N8Y8_9BACT</name>
<keyword evidence="2" id="KW-1185">Reference proteome</keyword>
<evidence type="ECO:0000313" key="1">
    <source>
        <dbReference type="EMBL" id="MFH6983984.1"/>
    </source>
</evidence>
<sequence>MAIISKKKIPYKISTRLRAYLNKYDREIALPIAYDSLLRYDNSIPLYDRNGNDTLWETVLYPQDDMADIYFALKKIYSIMKADGDVGVMDHLFIDRVDLCVYGNTQPFRVRIVNRINDNFDYFYIKNADASRLYGLELEHLLSPNKISYVVYKDTLIEEHIVGIPAEQFIKNHLKDPNLNETRLAKEFVKFNERCFVRLLGDMHSSNFVIDITPDFEEVDYRLRAIDFDQQSYEGRRAIYLPQYFKQNNPIIKIGLKSLTPETVRQYQREERSLIANRVKVEKIRVDDLLSAMTHDRISKPGNVARLGEELAEFYEETEFIHCKNMGELVEMSLEMLIKKPELYKDY</sequence>
<organism evidence="1 2">
    <name type="scientific">Marinoscillum luteum</name>
    <dbReference type="NCBI Taxonomy" id="861051"/>
    <lineage>
        <taxon>Bacteria</taxon>
        <taxon>Pseudomonadati</taxon>
        <taxon>Bacteroidota</taxon>
        <taxon>Cytophagia</taxon>
        <taxon>Cytophagales</taxon>
        <taxon>Reichenbachiellaceae</taxon>
        <taxon>Marinoscillum</taxon>
    </lineage>
</organism>
<accession>A0ABW7N8Y8</accession>
<dbReference type="Proteomes" id="UP001610063">
    <property type="component" value="Unassembled WGS sequence"/>
</dbReference>
<dbReference type="EMBL" id="JBIPKE010000017">
    <property type="protein sequence ID" value="MFH6983984.1"/>
    <property type="molecule type" value="Genomic_DNA"/>
</dbReference>
<reference evidence="1 2" key="1">
    <citation type="journal article" date="2013" name="Int. J. Syst. Evol. Microbiol.">
        <title>Marinoscillum luteum sp. nov., isolated from marine sediment.</title>
        <authorList>
            <person name="Cha I.T."/>
            <person name="Park S.J."/>
            <person name="Kim S.J."/>
            <person name="Kim J.G."/>
            <person name="Jung M.Y."/>
            <person name="Shin K.S."/>
            <person name="Kwon K.K."/>
            <person name="Yang S.H."/>
            <person name="Seo Y.S."/>
            <person name="Rhee S.K."/>
        </authorList>
    </citation>
    <scope>NUCLEOTIDE SEQUENCE [LARGE SCALE GENOMIC DNA]</scope>
    <source>
        <strain evidence="1 2">KCTC 23939</strain>
    </source>
</reference>
<dbReference type="RefSeq" id="WP_395417472.1">
    <property type="nucleotide sequence ID" value="NZ_JBIPKE010000017.1"/>
</dbReference>
<protein>
    <submittedName>
        <fullName evidence="1">Uncharacterized protein</fullName>
    </submittedName>
</protein>
<gene>
    <name evidence="1" type="ORF">ACHKAR_11055</name>
</gene>
<proteinExistence type="predicted"/>